<gene>
    <name evidence="12" type="ORF">SAMN05421869_110306</name>
</gene>
<dbReference type="STRING" id="633440.SAMN05421869_110306"/>
<dbReference type="SUPFAM" id="SSF53155">
    <property type="entry name" value="Methylated DNA-protein cysteine methyltransferase domain"/>
    <property type="match status" value="1"/>
</dbReference>
<dbReference type="InterPro" id="IPR036388">
    <property type="entry name" value="WH-like_DNA-bd_sf"/>
</dbReference>
<evidence type="ECO:0000256" key="3">
    <source>
        <dbReference type="ARBA" id="ARBA00022490"/>
    </source>
</evidence>
<evidence type="ECO:0000259" key="11">
    <source>
        <dbReference type="Pfam" id="PF02870"/>
    </source>
</evidence>
<evidence type="ECO:0000256" key="2">
    <source>
        <dbReference type="ARBA" id="ARBA00008711"/>
    </source>
</evidence>
<keyword evidence="4 9" id="KW-0489">Methyltransferase</keyword>
<evidence type="ECO:0000313" key="13">
    <source>
        <dbReference type="Proteomes" id="UP000199202"/>
    </source>
</evidence>
<comment type="miscellaneous">
    <text evidence="9">This enzyme catalyzes only one turnover and therefore is not strictly catalytic. According to one definition, an enzyme is a biocatalyst that acts repeatedly and over many reaction cycles.</text>
</comment>
<reference evidence="12 13" key="1">
    <citation type="submission" date="2016-10" db="EMBL/GenBank/DDBJ databases">
        <authorList>
            <person name="de Groot N.N."/>
        </authorList>
    </citation>
    <scope>NUCLEOTIDE SEQUENCE [LARGE SCALE GENOMIC DNA]</scope>
    <source>
        <strain evidence="12 13">CGMCC 4.6533</strain>
    </source>
</reference>
<feature type="active site" description="Nucleophile; methyl group acceptor" evidence="9">
    <location>
        <position position="201"/>
    </location>
</feature>
<evidence type="ECO:0000256" key="6">
    <source>
        <dbReference type="ARBA" id="ARBA00022763"/>
    </source>
</evidence>
<dbReference type="InterPro" id="IPR008332">
    <property type="entry name" value="MethylG_MeTrfase_N"/>
</dbReference>
<name>A0A1G8TXU0_9ACTN</name>
<evidence type="ECO:0000313" key="12">
    <source>
        <dbReference type="EMBL" id="SDJ45705.1"/>
    </source>
</evidence>
<dbReference type="FunFam" id="1.10.10.10:FF:000214">
    <property type="entry name" value="Methylated-DNA--protein-cysteine methyltransferase"/>
    <property type="match status" value="1"/>
</dbReference>
<sequence length="245" mass="26037">MITTAPACSVEGGRPFAALPEESGRPLAALPEEGGRLFAALPARDAAAMARLRARLAEQAQHEGILDVAYRTLDTPVGSLLLAATAQGLVRVAFDVQGHDAALRQLAGQVSPRVLLAPRRLDEVSRQLEEYFAGRRTRFEVPLDWRLSKGFRLGVLRHLRDIGYGRTESYAEVAVAAGSPRAVRAVGTACATNPLPVVVPCHRVVRSDGSAGGYAGGADAKRALLALESPAWHRKPGRLGGDPVE</sequence>
<dbReference type="InterPro" id="IPR036217">
    <property type="entry name" value="MethylDNA_cys_MeTrfase_DNAb"/>
</dbReference>
<dbReference type="Proteomes" id="UP000199202">
    <property type="component" value="Unassembled WGS sequence"/>
</dbReference>
<organism evidence="12 13">
    <name type="scientific">Nonomuraea jiangxiensis</name>
    <dbReference type="NCBI Taxonomy" id="633440"/>
    <lineage>
        <taxon>Bacteria</taxon>
        <taxon>Bacillati</taxon>
        <taxon>Actinomycetota</taxon>
        <taxon>Actinomycetes</taxon>
        <taxon>Streptosporangiales</taxon>
        <taxon>Streptosporangiaceae</taxon>
        <taxon>Nonomuraea</taxon>
    </lineage>
</organism>
<dbReference type="GO" id="GO:0003908">
    <property type="term" value="F:methylated-DNA-[protein]-cysteine S-methyltransferase activity"/>
    <property type="evidence" value="ECO:0007669"/>
    <property type="project" value="UniProtKB-UniRule"/>
</dbReference>
<dbReference type="InterPro" id="IPR014048">
    <property type="entry name" value="MethylDNA_cys_MeTrfase_DNA-bd"/>
</dbReference>
<dbReference type="GO" id="GO:0032259">
    <property type="term" value="P:methylation"/>
    <property type="evidence" value="ECO:0007669"/>
    <property type="project" value="UniProtKB-KW"/>
</dbReference>
<dbReference type="AlphaFoldDB" id="A0A1G8TXU0"/>
<dbReference type="NCBIfam" id="TIGR00589">
    <property type="entry name" value="ogt"/>
    <property type="match status" value="1"/>
</dbReference>
<dbReference type="PANTHER" id="PTHR10815">
    <property type="entry name" value="METHYLATED-DNA--PROTEIN-CYSTEINE METHYLTRANSFERASE"/>
    <property type="match status" value="1"/>
</dbReference>
<dbReference type="InterPro" id="IPR023546">
    <property type="entry name" value="MGMT"/>
</dbReference>
<evidence type="ECO:0000256" key="5">
    <source>
        <dbReference type="ARBA" id="ARBA00022679"/>
    </source>
</evidence>
<dbReference type="CDD" id="cd06445">
    <property type="entry name" value="ATase"/>
    <property type="match status" value="1"/>
</dbReference>
<dbReference type="Pfam" id="PF02870">
    <property type="entry name" value="Methyltransf_1N"/>
    <property type="match status" value="1"/>
</dbReference>
<comment type="function">
    <text evidence="9">Involved in the cellular defense against the biological effects of O6-methylguanine (O6-MeG) and O4-methylthymine (O4-MeT) in DNA. Repairs the methylated nucleobase in DNA by stoichiometrically transferring the methyl group to a cysteine residue in the enzyme. This is a suicide reaction: the enzyme is irreversibly inactivated.</text>
</comment>
<evidence type="ECO:0000256" key="8">
    <source>
        <dbReference type="ARBA" id="ARBA00049348"/>
    </source>
</evidence>
<dbReference type="PANTHER" id="PTHR10815:SF5">
    <property type="entry name" value="METHYLATED-DNA--PROTEIN-CYSTEINE METHYLTRANSFERASE"/>
    <property type="match status" value="1"/>
</dbReference>
<dbReference type="Gene3D" id="1.10.10.10">
    <property type="entry name" value="Winged helix-like DNA-binding domain superfamily/Winged helix DNA-binding domain"/>
    <property type="match status" value="1"/>
</dbReference>
<feature type="domain" description="Methylated-DNA-[protein]-cysteine S-methyltransferase DNA binding" evidence="10">
    <location>
        <begin position="151"/>
        <end position="229"/>
    </location>
</feature>
<comment type="similarity">
    <text evidence="2 9">Belongs to the MGMT family.</text>
</comment>
<dbReference type="Pfam" id="PF01035">
    <property type="entry name" value="DNA_binding_1"/>
    <property type="match status" value="1"/>
</dbReference>
<keyword evidence="5 9" id="KW-0808">Transferase</keyword>
<dbReference type="HAMAP" id="MF_00772">
    <property type="entry name" value="OGT"/>
    <property type="match status" value="1"/>
</dbReference>
<dbReference type="RefSeq" id="WP_090934809.1">
    <property type="nucleotide sequence ID" value="NZ_FNDJ01000010.1"/>
</dbReference>
<evidence type="ECO:0000256" key="9">
    <source>
        <dbReference type="HAMAP-Rule" id="MF_00772"/>
    </source>
</evidence>
<evidence type="ECO:0000256" key="7">
    <source>
        <dbReference type="ARBA" id="ARBA00023204"/>
    </source>
</evidence>
<evidence type="ECO:0000259" key="10">
    <source>
        <dbReference type="Pfam" id="PF01035"/>
    </source>
</evidence>
<proteinExistence type="inferred from homology"/>
<accession>A0A1G8TXU0</accession>
<comment type="subcellular location">
    <subcellularLocation>
        <location evidence="9">Cytoplasm</location>
    </subcellularLocation>
</comment>
<dbReference type="GO" id="GO:0005737">
    <property type="term" value="C:cytoplasm"/>
    <property type="evidence" value="ECO:0007669"/>
    <property type="project" value="UniProtKB-SubCell"/>
</dbReference>
<keyword evidence="3 9" id="KW-0963">Cytoplasm</keyword>
<feature type="domain" description="Methylguanine DNA methyltransferase ribonuclease-like" evidence="11">
    <location>
        <begin position="69"/>
        <end position="144"/>
    </location>
</feature>
<dbReference type="InterPro" id="IPR001497">
    <property type="entry name" value="MethylDNA_cys_MeTrfase_AS"/>
</dbReference>
<dbReference type="OrthoDB" id="9802228at2"/>
<dbReference type="GO" id="GO:0006307">
    <property type="term" value="P:DNA alkylation repair"/>
    <property type="evidence" value="ECO:0007669"/>
    <property type="project" value="UniProtKB-UniRule"/>
</dbReference>
<keyword evidence="6 9" id="KW-0227">DNA damage</keyword>
<dbReference type="SUPFAM" id="SSF46767">
    <property type="entry name" value="Methylated DNA-protein cysteine methyltransferase, C-terminal domain"/>
    <property type="match status" value="1"/>
</dbReference>
<evidence type="ECO:0000256" key="4">
    <source>
        <dbReference type="ARBA" id="ARBA00022603"/>
    </source>
</evidence>
<dbReference type="Gene3D" id="3.30.160.70">
    <property type="entry name" value="Methylated DNA-protein cysteine methyltransferase domain"/>
    <property type="match status" value="1"/>
</dbReference>
<dbReference type="InterPro" id="IPR036631">
    <property type="entry name" value="MGMT_N_sf"/>
</dbReference>
<evidence type="ECO:0000256" key="1">
    <source>
        <dbReference type="ARBA" id="ARBA00001286"/>
    </source>
</evidence>
<comment type="catalytic activity">
    <reaction evidence="8 9">
        <text>a 6-O-methyl-2'-deoxyguanosine in DNA + L-cysteinyl-[protein] = S-methyl-L-cysteinyl-[protein] + a 2'-deoxyguanosine in DNA</text>
        <dbReference type="Rhea" id="RHEA:24000"/>
        <dbReference type="Rhea" id="RHEA-COMP:10131"/>
        <dbReference type="Rhea" id="RHEA-COMP:10132"/>
        <dbReference type="Rhea" id="RHEA-COMP:11367"/>
        <dbReference type="Rhea" id="RHEA-COMP:11368"/>
        <dbReference type="ChEBI" id="CHEBI:29950"/>
        <dbReference type="ChEBI" id="CHEBI:82612"/>
        <dbReference type="ChEBI" id="CHEBI:85445"/>
        <dbReference type="ChEBI" id="CHEBI:85448"/>
        <dbReference type="EC" id="2.1.1.63"/>
    </reaction>
</comment>
<keyword evidence="7 9" id="KW-0234">DNA repair</keyword>
<dbReference type="PROSITE" id="PS00374">
    <property type="entry name" value="MGMT"/>
    <property type="match status" value="1"/>
</dbReference>
<keyword evidence="13" id="KW-1185">Reference proteome</keyword>
<protein>
    <recommendedName>
        <fullName evidence="9">Methylated-DNA--protein-cysteine methyltransferase</fullName>
        <ecNumber evidence="9">2.1.1.63</ecNumber>
    </recommendedName>
    <alternativeName>
        <fullName evidence="9">6-O-methylguanine-DNA methyltransferase</fullName>
        <shortName evidence="9">MGMT</shortName>
    </alternativeName>
    <alternativeName>
        <fullName evidence="9">O-6-methylguanine-DNA-alkyltransferase</fullName>
    </alternativeName>
</protein>
<dbReference type="EMBL" id="FNDJ01000010">
    <property type="protein sequence ID" value="SDJ45705.1"/>
    <property type="molecule type" value="Genomic_DNA"/>
</dbReference>
<dbReference type="EC" id="2.1.1.63" evidence="9"/>
<comment type="catalytic activity">
    <reaction evidence="1 9">
        <text>a 4-O-methyl-thymidine in DNA + L-cysteinyl-[protein] = a thymidine in DNA + S-methyl-L-cysteinyl-[protein]</text>
        <dbReference type="Rhea" id="RHEA:53428"/>
        <dbReference type="Rhea" id="RHEA-COMP:10131"/>
        <dbReference type="Rhea" id="RHEA-COMP:10132"/>
        <dbReference type="Rhea" id="RHEA-COMP:13555"/>
        <dbReference type="Rhea" id="RHEA-COMP:13556"/>
        <dbReference type="ChEBI" id="CHEBI:29950"/>
        <dbReference type="ChEBI" id="CHEBI:82612"/>
        <dbReference type="ChEBI" id="CHEBI:137386"/>
        <dbReference type="ChEBI" id="CHEBI:137387"/>
        <dbReference type="EC" id="2.1.1.63"/>
    </reaction>
</comment>